<dbReference type="InterPro" id="IPR036388">
    <property type="entry name" value="WH-like_DNA-bd_sf"/>
</dbReference>
<dbReference type="SMART" id="SM00028">
    <property type="entry name" value="TPR"/>
    <property type="match status" value="5"/>
</dbReference>
<evidence type="ECO:0000256" key="7">
    <source>
        <dbReference type="PROSITE-ProRule" id="PRU01091"/>
    </source>
</evidence>
<dbReference type="AlphaFoldDB" id="A0A6G4TTQ2"/>
<dbReference type="PRINTS" id="PR00364">
    <property type="entry name" value="DISEASERSIST"/>
</dbReference>
<dbReference type="SUPFAM" id="SSF48452">
    <property type="entry name" value="TPR-like"/>
    <property type="match status" value="2"/>
</dbReference>
<keyword evidence="2" id="KW-0902">Two-component regulatory system</keyword>
<evidence type="ECO:0000256" key="6">
    <source>
        <dbReference type="PROSITE-ProRule" id="PRU00339"/>
    </source>
</evidence>
<dbReference type="SUPFAM" id="SSF52540">
    <property type="entry name" value="P-loop containing nucleoside triphosphate hydrolases"/>
    <property type="match status" value="1"/>
</dbReference>
<keyword evidence="3" id="KW-0805">Transcription regulation</keyword>
<accession>A0A6G4TTQ2</accession>
<protein>
    <submittedName>
        <fullName evidence="9">Tetratricopeptide repeat protein</fullName>
    </submittedName>
</protein>
<dbReference type="PANTHER" id="PTHR35807">
    <property type="entry name" value="TRANSCRIPTIONAL REGULATOR REDD-RELATED"/>
    <property type="match status" value="1"/>
</dbReference>
<name>A0A6G4TTQ2_9ACTN</name>
<dbReference type="Gene3D" id="3.40.50.300">
    <property type="entry name" value="P-loop containing nucleotide triphosphate hydrolases"/>
    <property type="match status" value="1"/>
</dbReference>
<keyword evidence="5" id="KW-0804">Transcription</keyword>
<evidence type="ECO:0000313" key="10">
    <source>
        <dbReference type="Proteomes" id="UP000481583"/>
    </source>
</evidence>
<dbReference type="InterPro" id="IPR001867">
    <property type="entry name" value="OmpR/PhoB-type_DNA-bd"/>
</dbReference>
<dbReference type="SMART" id="SM01043">
    <property type="entry name" value="BTAD"/>
    <property type="match status" value="1"/>
</dbReference>
<dbReference type="RefSeq" id="WP_165232714.1">
    <property type="nucleotide sequence ID" value="NZ_JAAKZV010000014.1"/>
</dbReference>
<dbReference type="CDD" id="cd15831">
    <property type="entry name" value="BTAD"/>
    <property type="match status" value="1"/>
</dbReference>
<dbReference type="GO" id="GO:0003677">
    <property type="term" value="F:DNA binding"/>
    <property type="evidence" value="ECO:0007669"/>
    <property type="project" value="UniProtKB-UniRule"/>
</dbReference>
<dbReference type="InterPro" id="IPR005158">
    <property type="entry name" value="BTAD"/>
</dbReference>
<evidence type="ECO:0000256" key="1">
    <source>
        <dbReference type="ARBA" id="ARBA00005820"/>
    </source>
</evidence>
<feature type="domain" description="OmpR/PhoB-type" evidence="8">
    <location>
        <begin position="1"/>
        <end position="98"/>
    </location>
</feature>
<dbReference type="PROSITE" id="PS50005">
    <property type="entry name" value="TPR"/>
    <property type="match status" value="1"/>
</dbReference>
<comment type="caution">
    <text evidence="9">The sequence shown here is derived from an EMBL/GenBank/DDBJ whole genome shotgun (WGS) entry which is preliminary data.</text>
</comment>
<dbReference type="Pfam" id="PF03704">
    <property type="entry name" value="BTAD"/>
    <property type="match status" value="1"/>
</dbReference>
<reference evidence="9 10" key="1">
    <citation type="submission" date="2020-02" db="EMBL/GenBank/DDBJ databases">
        <title>Whole-genome analyses of novel actinobacteria.</title>
        <authorList>
            <person name="Sahin N."/>
        </authorList>
    </citation>
    <scope>NUCLEOTIDE SEQUENCE [LARGE SCALE GENOMIC DNA]</scope>
    <source>
        <strain evidence="9 10">A7024</strain>
    </source>
</reference>
<dbReference type="PROSITE" id="PS51755">
    <property type="entry name" value="OMPR_PHOB"/>
    <property type="match status" value="1"/>
</dbReference>
<keyword evidence="6" id="KW-0802">TPR repeat</keyword>
<organism evidence="9 10">
    <name type="scientific">Streptomyces coryli</name>
    <dbReference type="NCBI Taxonomy" id="1128680"/>
    <lineage>
        <taxon>Bacteria</taxon>
        <taxon>Bacillati</taxon>
        <taxon>Actinomycetota</taxon>
        <taxon>Actinomycetes</taxon>
        <taxon>Kitasatosporales</taxon>
        <taxon>Streptomycetaceae</taxon>
        <taxon>Streptomyces</taxon>
    </lineage>
</organism>
<evidence type="ECO:0000256" key="2">
    <source>
        <dbReference type="ARBA" id="ARBA00023012"/>
    </source>
</evidence>
<dbReference type="GO" id="GO:0000160">
    <property type="term" value="P:phosphorelay signal transduction system"/>
    <property type="evidence" value="ECO:0007669"/>
    <property type="project" value="UniProtKB-KW"/>
</dbReference>
<proteinExistence type="inferred from homology"/>
<dbReference type="SMART" id="SM00862">
    <property type="entry name" value="Trans_reg_C"/>
    <property type="match status" value="1"/>
</dbReference>
<feature type="repeat" description="TPR" evidence="6">
    <location>
        <begin position="862"/>
        <end position="895"/>
    </location>
</feature>
<gene>
    <name evidence="9" type="ORF">G5C51_05705</name>
</gene>
<evidence type="ECO:0000256" key="4">
    <source>
        <dbReference type="ARBA" id="ARBA00023125"/>
    </source>
</evidence>
<dbReference type="InterPro" id="IPR051677">
    <property type="entry name" value="AfsR-DnrI-RedD_regulator"/>
</dbReference>
<sequence length="996" mass="108361">MGEQIKFSALGPLTVTVDGASIPLGGARQRTILGLLLVVPGRVVQLDTLVDAVWNSNPPPTARTQVAICVGALRKIFKNAGVEGDVLLTEHPGYVLRTEGHWFDQAEFSELIRTAEAQAQQGSLEDAARSYAEALGLWRGPAFAGVSTQLIDDEAARLEELRLNACDDAAGVELELGRHQELIPTLAAMVRDHPLRERTRYHLMLAQYRSGRRADAMETYRDARTQFIEELGIEPGPDLQELHDAILRDDPSLATPAQPAAERRGTAPAVTVPSELPADVPAFTGRADELAALESLVTASEDAEDTAAAAAGTIGLITGAAGIGKSGLAMRWGYRAAQHFPDGQLFADLRGYDEHHEPATAQDILSRFLRSLGVSGEQIPADVEQRVAMYRSLLTDRRVLIVLDNARSHAQLRPLLPGGGRCCVLVTSREQLEELVTWPPQARVHLGRLSVDEAVSLLTAIVGERRIATARADAVRLAELCDRLPLALRIAGARLASKPHWTVRYLVKRLSDEHRRLDELSQGESQVRAGFALSYRYLPEQAARLLRLLGLLDAPDFTAWAAAALLDGDPMDGAIVVEELVDAQFLEVAGEDPTGQLRYRMHSLVRLYARERALEEEPEPERDGAALRYLRTVLTIAEAADRREDAGTGTGIHSDEARTAVDAGLLEELLAVPLVWYEAERLSLVAAVRQAVRTGQAAIAWDLTVCASIFFGIRNYTEDWRQCCEEALAAAEAAGDLRGQGAMHYGLGALELGRSQLDSATGHFERALRLYTDAGEDHGRAMTLRSLAQGDRLRGDVDLALGRFAEALPIFRQVGDRYCEAHTLSNIAETELDAGRPEAALPSALHAVQLEESRGEDTRNLAQALYRLGRVHGGLGRLQAAEEAFLRAVRIVKEKADMIGLAYTLLGLGETRLAQDDVELAEATLTDALEIAEEARSPMVAGRISMVLGDISWRKGQTEKAQSRMAAARERFQAVGASAWEQRAAKALSGFAAVHR</sequence>
<dbReference type="SUPFAM" id="SSF46894">
    <property type="entry name" value="C-terminal effector domain of the bipartite response regulators"/>
    <property type="match status" value="1"/>
</dbReference>
<dbReference type="InterPro" id="IPR016032">
    <property type="entry name" value="Sig_transdc_resp-reg_C-effctor"/>
</dbReference>
<dbReference type="Gene3D" id="1.10.10.10">
    <property type="entry name" value="Winged helix-like DNA-binding domain superfamily/Winged helix DNA-binding domain"/>
    <property type="match status" value="1"/>
</dbReference>
<evidence type="ECO:0000259" key="8">
    <source>
        <dbReference type="PROSITE" id="PS51755"/>
    </source>
</evidence>
<dbReference type="InterPro" id="IPR011990">
    <property type="entry name" value="TPR-like_helical_dom_sf"/>
</dbReference>
<dbReference type="InterPro" id="IPR027417">
    <property type="entry name" value="P-loop_NTPase"/>
</dbReference>
<keyword evidence="10" id="KW-1185">Reference proteome</keyword>
<keyword evidence="4 7" id="KW-0238">DNA-binding</keyword>
<evidence type="ECO:0000256" key="5">
    <source>
        <dbReference type="ARBA" id="ARBA00023163"/>
    </source>
</evidence>
<dbReference type="GO" id="GO:0006355">
    <property type="term" value="P:regulation of DNA-templated transcription"/>
    <property type="evidence" value="ECO:0007669"/>
    <property type="project" value="InterPro"/>
</dbReference>
<dbReference type="Pfam" id="PF13424">
    <property type="entry name" value="TPR_12"/>
    <property type="match status" value="2"/>
</dbReference>
<evidence type="ECO:0000256" key="3">
    <source>
        <dbReference type="ARBA" id="ARBA00023015"/>
    </source>
</evidence>
<comment type="similarity">
    <text evidence="1">Belongs to the AfsR/DnrI/RedD regulatory family.</text>
</comment>
<dbReference type="PANTHER" id="PTHR35807:SF1">
    <property type="entry name" value="TRANSCRIPTIONAL REGULATOR REDD"/>
    <property type="match status" value="1"/>
</dbReference>
<dbReference type="InterPro" id="IPR019734">
    <property type="entry name" value="TPR_rpt"/>
</dbReference>
<dbReference type="Gene3D" id="1.25.40.10">
    <property type="entry name" value="Tetratricopeptide repeat domain"/>
    <property type="match status" value="3"/>
</dbReference>
<dbReference type="GO" id="GO:0043531">
    <property type="term" value="F:ADP binding"/>
    <property type="evidence" value="ECO:0007669"/>
    <property type="project" value="InterPro"/>
</dbReference>
<evidence type="ECO:0000313" key="9">
    <source>
        <dbReference type="EMBL" id="NGN63399.1"/>
    </source>
</evidence>
<feature type="DNA-binding region" description="OmpR/PhoB-type" evidence="7">
    <location>
        <begin position="1"/>
        <end position="98"/>
    </location>
</feature>
<dbReference type="EMBL" id="JAAKZV010000014">
    <property type="protein sequence ID" value="NGN63399.1"/>
    <property type="molecule type" value="Genomic_DNA"/>
</dbReference>
<dbReference type="Proteomes" id="UP000481583">
    <property type="component" value="Unassembled WGS sequence"/>
</dbReference>